<evidence type="ECO:0000256" key="2">
    <source>
        <dbReference type="ARBA" id="ARBA00017562"/>
    </source>
</evidence>
<keyword evidence="4" id="KW-0444">Lipid biosynthesis</keyword>
<dbReference type="KEGG" id="taut:V4D30_05665"/>
<sequence>MMELEEIKEIISFLKDTDVTELNIEKEGFKIRIKRGYVYAPVEIAKPTKQSAESLQPSYHAEVLKEEEVLHTITSPLVGTFYRASSPDAPPFVEVGSKVQKGQVLCIIEAMKIMNEIESDVSGVVKKILVENGQPVEYGEPLFLIEVT</sequence>
<dbReference type="FunFam" id="2.40.50.100:FF:000003">
    <property type="entry name" value="Acetyl-CoA carboxylase biotin carboxyl carrier protein"/>
    <property type="match status" value="1"/>
</dbReference>
<dbReference type="CDD" id="cd06850">
    <property type="entry name" value="biotinyl_domain"/>
    <property type="match status" value="1"/>
</dbReference>
<dbReference type="PANTHER" id="PTHR45266">
    <property type="entry name" value="OXALOACETATE DECARBOXYLASE ALPHA CHAIN"/>
    <property type="match status" value="1"/>
</dbReference>
<name>A0AAU8GTM3_9BACT</name>
<keyword evidence="6" id="KW-0436">Ligase</keyword>
<dbReference type="GO" id="GO:0009317">
    <property type="term" value="C:acetyl-CoA carboxylase complex"/>
    <property type="evidence" value="ECO:0007669"/>
    <property type="project" value="InterPro"/>
</dbReference>
<dbReference type="SUPFAM" id="SSF51230">
    <property type="entry name" value="Single hybrid motif"/>
    <property type="match status" value="1"/>
</dbReference>
<comment type="function">
    <text evidence="1 4">This protein is a component of the acetyl coenzyme A carboxylase complex; first, biotin carboxylase catalyzes the carboxylation of the carrier protein and then the transcarboxylase transfers the carboxyl group to form malonyl-CoA.</text>
</comment>
<gene>
    <name evidence="6" type="primary">accB</name>
    <name evidence="6" type="ORF">V4D30_05665</name>
</gene>
<dbReference type="InterPro" id="IPR011053">
    <property type="entry name" value="Single_hybrid_motif"/>
</dbReference>
<dbReference type="AlphaFoldDB" id="A0AAU8GTM3"/>
<dbReference type="PROSITE" id="PS50968">
    <property type="entry name" value="BIOTINYL_LIPOYL"/>
    <property type="match status" value="1"/>
</dbReference>
<dbReference type="RefSeq" id="WP_353683361.1">
    <property type="nucleotide sequence ID" value="NZ_CP144373.1"/>
</dbReference>
<proteinExistence type="predicted"/>
<evidence type="ECO:0000259" key="5">
    <source>
        <dbReference type="PROSITE" id="PS50968"/>
    </source>
</evidence>
<dbReference type="EMBL" id="CP144373">
    <property type="protein sequence ID" value="XCH45819.1"/>
    <property type="molecule type" value="Genomic_DNA"/>
</dbReference>
<dbReference type="InterPro" id="IPR000089">
    <property type="entry name" value="Biotin_lipoyl"/>
</dbReference>
<reference evidence="6" key="1">
    <citation type="submission" date="2024-01" db="EMBL/GenBank/DDBJ databases">
        <title>The first autotrophic representatives of the genus Thermodesulfovibrio.</title>
        <authorList>
            <person name="Maltseva A.I."/>
            <person name="Elcheninov A.G."/>
            <person name="Kublanov I.V."/>
            <person name="Lebedinsky A.V."/>
            <person name="Frolov E.N."/>
        </authorList>
    </citation>
    <scope>NUCLEOTIDE SEQUENCE</scope>
    <source>
        <strain evidence="6">3907-1M</strain>
    </source>
</reference>
<evidence type="ECO:0000256" key="3">
    <source>
        <dbReference type="ARBA" id="ARBA00023267"/>
    </source>
</evidence>
<dbReference type="InterPro" id="IPR001249">
    <property type="entry name" value="AcCoA_biotinCC"/>
</dbReference>
<evidence type="ECO:0000256" key="4">
    <source>
        <dbReference type="RuleBase" id="RU364072"/>
    </source>
</evidence>
<protein>
    <recommendedName>
        <fullName evidence="2 4">Biotin carboxyl carrier protein of acetyl-CoA carboxylase</fullName>
    </recommendedName>
</protein>
<dbReference type="Gene3D" id="2.40.50.100">
    <property type="match status" value="1"/>
</dbReference>
<dbReference type="PRINTS" id="PR01071">
    <property type="entry name" value="ACOABIOTINCC"/>
</dbReference>
<dbReference type="PANTHER" id="PTHR45266:SF3">
    <property type="entry name" value="OXALOACETATE DECARBOXYLASE ALPHA CHAIN"/>
    <property type="match status" value="1"/>
</dbReference>
<evidence type="ECO:0000313" key="6">
    <source>
        <dbReference type="EMBL" id="XCH45819.1"/>
    </source>
</evidence>
<dbReference type="Pfam" id="PF00364">
    <property type="entry name" value="Biotin_lipoyl"/>
    <property type="match status" value="1"/>
</dbReference>
<evidence type="ECO:0000256" key="1">
    <source>
        <dbReference type="ARBA" id="ARBA00003761"/>
    </source>
</evidence>
<keyword evidence="3 4" id="KW-0092">Biotin</keyword>
<dbReference type="GO" id="GO:0003989">
    <property type="term" value="F:acetyl-CoA carboxylase activity"/>
    <property type="evidence" value="ECO:0007669"/>
    <property type="project" value="InterPro"/>
</dbReference>
<accession>A0AAU8GTM3</accession>
<feature type="domain" description="Lipoyl-binding" evidence="5">
    <location>
        <begin position="70"/>
        <end position="146"/>
    </location>
</feature>
<organism evidence="6">
    <name type="scientific">Thermodesulfovibrio autotrophicus</name>
    <dbReference type="NCBI Taxonomy" id="3118333"/>
    <lineage>
        <taxon>Bacteria</taxon>
        <taxon>Pseudomonadati</taxon>
        <taxon>Nitrospirota</taxon>
        <taxon>Thermodesulfovibrionia</taxon>
        <taxon>Thermodesulfovibrionales</taxon>
        <taxon>Thermodesulfovibrionaceae</taxon>
        <taxon>Thermodesulfovibrio</taxon>
    </lineage>
</organism>
<dbReference type="GO" id="GO:0006633">
    <property type="term" value="P:fatty acid biosynthetic process"/>
    <property type="evidence" value="ECO:0007669"/>
    <property type="project" value="UniProtKB-KW"/>
</dbReference>
<dbReference type="NCBIfam" id="NF005457">
    <property type="entry name" value="PRK07051.1"/>
    <property type="match status" value="1"/>
</dbReference>
<keyword evidence="4" id="KW-0443">Lipid metabolism</keyword>
<keyword evidence="4" id="KW-0275">Fatty acid biosynthesis</keyword>
<keyword evidence="4" id="KW-0276">Fatty acid metabolism</keyword>
<dbReference type="NCBIfam" id="TIGR00531">
    <property type="entry name" value="BCCP"/>
    <property type="match status" value="1"/>
</dbReference>
<comment type="pathway">
    <text evidence="4">Lipid metabolism; fatty acid biosynthesis.</text>
</comment>
<dbReference type="InterPro" id="IPR050709">
    <property type="entry name" value="Biotin_Carboxyl_Carrier/Decarb"/>
</dbReference>